<dbReference type="eggNOG" id="ENOG50341RA">
    <property type="taxonomic scope" value="Bacteria"/>
</dbReference>
<dbReference type="EMBL" id="JFHR01000025">
    <property type="protein sequence ID" value="KEQ53271.1"/>
    <property type="molecule type" value="Genomic_DNA"/>
</dbReference>
<evidence type="ECO:0000313" key="1">
    <source>
        <dbReference type="EMBL" id="KEQ53271.1"/>
    </source>
</evidence>
<reference evidence="1 2" key="1">
    <citation type="submission" date="2014-02" db="EMBL/GenBank/DDBJ databases">
        <title>Whole genome sequence of Sphingobium chlorophenolicum NBRC 16172.</title>
        <authorList>
            <person name="Gan H.M."/>
            <person name="Gan H.Y."/>
            <person name="Chew T.H."/>
            <person name="Savka M.A."/>
        </authorList>
    </citation>
    <scope>NUCLEOTIDE SEQUENCE [LARGE SCALE GENOMIC DNA]</scope>
    <source>
        <strain evidence="1 2">NBRC 16172</strain>
    </source>
</reference>
<name>A0A081RDJ8_SPHCR</name>
<protein>
    <submittedName>
        <fullName evidence="1">Uncharacterized protein</fullName>
    </submittedName>
</protein>
<dbReference type="PATRIC" id="fig|46429.4.peg.2397"/>
<organism evidence="1 2">
    <name type="scientific">Sphingobium chlorophenolicum</name>
    <dbReference type="NCBI Taxonomy" id="46429"/>
    <lineage>
        <taxon>Bacteria</taxon>
        <taxon>Pseudomonadati</taxon>
        <taxon>Pseudomonadota</taxon>
        <taxon>Alphaproteobacteria</taxon>
        <taxon>Sphingomonadales</taxon>
        <taxon>Sphingomonadaceae</taxon>
        <taxon>Sphingobium</taxon>
    </lineage>
</organism>
<accession>A0A081RDJ8</accession>
<evidence type="ECO:0000313" key="2">
    <source>
        <dbReference type="Proteomes" id="UP000028411"/>
    </source>
</evidence>
<sequence>MAPRRREIIVVRSLTDSDLGLFKEHRKSATSKQRAIALTTPVAKQLLSPELFVAGGIDMDCICVFGTVSNREPRNIGKVGKNWRLGGHQLIGQEFAELDSKDFMLLRSVEQNDATRPVMLTFVGRRAQSVMHAGVVAIVKDKLHQSVAIYQERSPAFAGLAALFPSVPAGVALKAGT</sequence>
<gene>
    <name evidence="1" type="ORF">BV95_02423</name>
</gene>
<proteinExistence type="predicted"/>
<dbReference type="Proteomes" id="UP000028411">
    <property type="component" value="Unassembled WGS sequence"/>
</dbReference>
<comment type="caution">
    <text evidence="1">The sequence shown here is derived from an EMBL/GenBank/DDBJ whole genome shotgun (WGS) entry which is preliminary data.</text>
</comment>
<dbReference type="AlphaFoldDB" id="A0A081RDJ8"/>
<dbReference type="OrthoDB" id="3078163at2"/>